<proteinExistence type="inferred from homology"/>
<comment type="subcellular location">
    <subcellularLocation>
        <location evidence="1 7 8">Nucleus</location>
    </subcellularLocation>
</comment>
<dbReference type="Gene3D" id="1.10.10.60">
    <property type="entry name" value="Homeodomain-like"/>
    <property type="match status" value="1"/>
</dbReference>
<feature type="DNA-binding region" description="Homeobox" evidence="7">
    <location>
        <begin position="29"/>
        <end position="88"/>
    </location>
</feature>
<keyword evidence="4 7" id="KW-0238">DNA-binding</keyword>
<dbReference type="CDD" id="cd00086">
    <property type="entry name" value="homeodomain"/>
    <property type="match status" value="1"/>
</dbReference>
<reference evidence="11" key="1">
    <citation type="journal article" date="2010" name="Proc. Natl. Acad. Sci. U.S.A.">
        <title>Surprising flexibility in a conserved Hox transcription factor over 550 million years of evolution.</title>
        <authorList>
            <person name="Heffer A."/>
            <person name="Shultz J.W."/>
            <person name="Pick L."/>
        </authorList>
    </citation>
    <scope>NUCLEOTIDE SEQUENCE</scope>
</reference>
<evidence type="ECO:0000256" key="9">
    <source>
        <dbReference type="SAM" id="SignalP"/>
    </source>
</evidence>
<dbReference type="GO" id="GO:0009952">
    <property type="term" value="P:anterior/posterior pattern specification"/>
    <property type="evidence" value="ECO:0007669"/>
    <property type="project" value="TreeGrafter"/>
</dbReference>
<gene>
    <name evidence="11" type="primary">ftz</name>
</gene>
<evidence type="ECO:0000256" key="7">
    <source>
        <dbReference type="PROSITE-ProRule" id="PRU00108"/>
    </source>
</evidence>
<dbReference type="SUPFAM" id="SSF46689">
    <property type="entry name" value="Homeodomain-like"/>
    <property type="match status" value="1"/>
</dbReference>
<organism evidence="11">
    <name type="scientific">Forficula auricularia</name>
    <name type="common">European earwig</name>
    <dbReference type="NCBI Taxonomy" id="13068"/>
    <lineage>
        <taxon>Eukaryota</taxon>
        <taxon>Metazoa</taxon>
        <taxon>Ecdysozoa</taxon>
        <taxon>Arthropoda</taxon>
        <taxon>Hexapoda</taxon>
        <taxon>Insecta</taxon>
        <taxon>Pterygota</taxon>
        <taxon>Neoptera</taxon>
        <taxon>Polyneoptera</taxon>
        <taxon>Dermaptera</taxon>
        <taxon>Neodermaptera</taxon>
        <taxon>Epidermaptera</taxon>
        <taxon>Forficuloidea</taxon>
        <taxon>Forficulidae</taxon>
        <taxon>Forficula</taxon>
    </lineage>
</organism>
<dbReference type="PANTHER" id="PTHR45659:SF4">
    <property type="entry name" value="HOMEOBOX PROTEIN ABDOMINAL-A"/>
    <property type="match status" value="1"/>
</dbReference>
<keyword evidence="9" id="KW-0732">Signal</keyword>
<dbReference type="InterPro" id="IPR020479">
    <property type="entry name" value="HD_metazoa"/>
</dbReference>
<evidence type="ECO:0000256" key="6">
    <source>
        <dbReference type="ARBA" id="ARBA00023242"/>
    </source>
</evidence>
<evidence type="ECO:0000256" key="5">
    <source>
        <dbReference type="ARBA" id="ARBA00023155"/>
    </source>
</evidence>
<dbReference type="InterPro" id="IPR001356">
    <property type="entry name" value="HD"/>
</dbReference>
<sequence>MKNSGKFILIAYLMFAISIPQRKKTTSGSKRSRQTYSRYQTLELEKEFHFNKYLTRRRRIEIANALHLTERQIKIWFQNRRMKEKKTRSTEADMNLSAATALTESAFLPKANLAEPMFPLTSPMVSNTTEPVPDDSPQDLGVLGATIGPGKAPLVTPQLNSTLQPTQEDPAKLPSDNRVHRDWPIMLRRGR</sequence>
<dbReference type="PANTHER" id="PTHR45659">
    <property type="entry name" value="HOMEOBOX PROTEIN HOX"/>
    <property type="match status" value="1"/>
</dbReference>
<feature type="signal peptide" evidence="9">
    <location>
        <begin position="1"/>
        <end position="18"/>
    </location>
</feature>
<name>E5L3A3_FORAU</name>
<dbReference type="GO" id="GO:0000981">
    <property type="term" value="F:DNA-binding transcription factor activity, RNA polymerase II-specific"/>
    <property type="evidence" value="ECO:0007669"/>
    <property type="project" value="InterPro"/>
</dbReference>
<keyword evidence="5 7" id="KW-0371">Homeobox</keyword>
<dbReference type="EMBL" id="HQ287870">
    <property type="protein sequence ID" value="ADQ27869.1"/>
    <property type="molecule type" value="Genomic_DNA"/>
</dbReference>
<evidence type="ECO:0000313" key="11">
    <source>
        <dbReference type="EMBL" id="ADQ27869.1"/>
    </source>
</evidence>
<evidence type="ECO:0000256" key="1">
    <source>
        <dbReference type="ARBA" id="ARBA00004123"/>
    </source>
</evidence>
<dbReference type="GO" id="GO:0000122">
    <property type="term" value="P:negative regulation of transcription by RNA polymerase II"/>
    <property type="evidence" value="ECO:0007669"/>
    <property type="project" value="TreeGrafter"/>
</dbReference>
<dbReference type="PRINTS" id="PR00024">
    <property type="entry name" value="HOMEOBOX"/>
</dbReference>
<dbReference type="PROSITE" id="PS50071">
    <property type="entry name" value="HOMEOBOX_2"/>
    <property type="match status" value="1"/>
</dbReference>
<evidence type="ECO:0000256" key="8">
    <source>
        <dbReference type="RuleBase" id="RU000682"/>
    </source>
</evidence>
<dbReference type="GO" id="GO:0005634">
    <property type="term" value="C:nucleus"/>
    <property type="evidence" value="ECO:0007669"/>
    <property type="project" value="UniProtKB-SubCell"/>
</dbReference>
<dbReference type="GO" id="GO:0000978">
    <property type="term" value="F:RNA polymerase II cis-regulatory region sequence-specific DNA binding"/>
    <property type="evidence" value="ECO:0007669"/>
    <property type="project" value="TreeGrafter"/>
</dbReference>
<accession>E5L3A3</accession>
<dbReference type="InterPro" id="IPR017970">
    <property type="entry name" value="Homeobox_CS"/>
</dbReference>
<dbReference type="InterPro" id="IPR050296">
    <property type="entry name" value="Antp_homeobox"/>
</dbReference>
<dbReference type="PROSITE" id="PS00027">
    <property type="entry name" value="HOMEOBOX_1"/>
    <property type="match status" value="1"/>
</dbReference>
<feature type="domain" description="Homeobox" evidence="10">
    <location>
        <begin position="27"/>
        <end position="87"/>
    </location>
</feature>
<dbReference type="Pfam" id="PF00046">
    <property type="entry name" value="Homeodomain"/>
    <property type="match status" value="1"/>
</dbReference>
<dbReference type="AlphaFoldDB" id="E5L3A3"/>
<keyword evidence="3" id="KW-0217">Developmental protein</keyword>
<dbReference type="SMART" id="SM00389">
    <property type="entry name" value="HOX"/>
    <property type="match status" value="1"/>
</dbReference>
<keyword evidence="6 7" id="KW-0539">Nucleus</keyword>
<protein>
    <submittedName>
        <fullName evidence="11">Fushi tarazu</fullName>
    </submittedName>
</protein>
<evidence type="ECO:0000256" key="2">
    <source>
        <dbReference type="ARBA" id="ARBA00009107"/>
    </source>
</evidence>
<evidence type="ECO:0000256" key="3">
    <source>
        <dbReference type="ARBA" id="ARBA00022473"/>
    </source>
</evidence>
<evidence type="ECO:0000259" key="10">
    <source>
        <dbReference type="PROSITE" id="PS50071"/>
    </source>
</evidence>
<dbReference type="InterPro" id="IPR009057">
    <property type="entry name" value="Homeodomain-like_sf"/>
</dbReference>
<evidence type="ECO:0000256" key="4">
    <source>
        <dbReference type="ARBA" id="ARBA00023125"/>
    </source>
</evidence>
<comment type="similarity">
    <text evidence="2">Belongs to the Antp homeobox family.</text>
</comment>
<feature type="chain" id="PRO_5003196420" evidence="9">
    <location>
        <begin position="19"/>
        <end position="191"/>
    </location>
</feature>